<evidence type="ECO:0000256" key="1">
    <source>
        <dbReference type="ARBA" id="ARBA00008779"/>
    </source>
</evidence>
<name>A0A1H5M487_9MICO</name>
<keyword evidence="8" id="KW-1185">Reference proteome</keyword>
<dbReference type="PANTHER" id="PTHR42693">
    <property type="entry name" value="ARYLSULFATASE FAMILY MEMBER"/>
    <property type="match status" value="1"/>
</dbReference>
<dbReference type="SUPFAM" id="SSF53649">
    <property type="entry name" value="Alkaline phosphatase-like"/>
    <property type="match status" value="1"/>
</dbReference>
<dbReference type="CDD" id="cd16027">
    <property type="entry name" value="SGSH"/>
    <property type="match status" value="1"/>
</dbReference>
<accession>A0A1H5M487</accession>
<dbReference type="PANTHER" id="PTHR42693:SF53">
    <property type="entry name" value="ENDO-4-O-SULFATASE"/>
    <property type="match status" value="1"/>
</dbReference>
<dbReference type="Pfam" id="PF00884">
    <property type="entry name" value="Sulfatase"/>
    <property type="match status" value="1"/>
</dbReference>
<dbReference type="PROSITE" id="PS00523">
    <property type="entry name" value="SULFATASE_1"/>
    <property type="match status" value="1"/>
</dbReference>
<keyword evidence="4" id="KW-0106">Calcium</keyword>
<dbReference type="EMBL" id="FNTX01000002">
    <property type="protein sequence ID" value="SEE84075.1"/>
    <property type="molecule type" value="Genomic_DNA"/>
</dbReference>
<dbReference type="GO" id="GO:0046872">
    <property type="term" value="F:metal ion binding"/>
    <property type="evidence" value="ECO:0007669"/>
    <property type="project" value="UniProtKB-KW"/>
</dbReference>
<evidence type="ECO:0000313" key="7">
    <source>
        <dbReference type="EMBL" id="SEE84075.1"/>
    </source>
</evidence>
<evidence type="ECO:0000256" key="4">
    <source>
        <dbReference type="ARBA" id="ARBA00022837"/>
    </source>
</evidence>
<dbReference type="GO" id="GO:0004065">
    <property type="term" value="F:arylsulfatase activity"/>
    <property type="evidence" value="ECO:0007669"/>
    <property type="project" value="TreeGrafter"/>
</dbReference>
<evidence type="ECO:0000259" key="6">
    <source>
        <dbReference type="Pfam" id="PF00884"/>
    </source>
</evidence>
<evidence type="ECO:0000256" key="2">
    <source>
        <dbReference type="ARBA" id="ARBA00022723"/>
    </source>
</evidence>
<evidence type="ECO:0000256" key="5">
    <source>
        <dbReference type="SAM" id="MobiDB-lite"/>
    </source>
</evidence>
<gene>
    <name evidence="7" type="ORF">SAMN04488554_3141</name>
</gene>
<reference evidence="8" key="1">
    <citation type="submission" date="2016-10" db="EMBL/GenBank/DDBJ databases">
        <authorList>
            <person name="Varghese N."/>
            <person name="Submissions S."/>
        </authorList>
    </citation>
    <scope>NUCLEOTIDE SEQUENCE [LARGE SCALE GENOMIC DNA]</scope>
    <source>
        <strain evidence="8">DSM 21368</strain>
    </source>
</reference>
<protein>
    <submittedName>
        <fullName evidence="7">Arylsulfatase A</fullName>
    </submittedName>
</protein>
<dbReference type="Proteomes" id="UP000199220">
    <property type="component" value="Unassembled WGS sequence"/>
</dbReference>
<dbReference type="AlphaFoldDB" id="A0A1H5M487"/>
<comment type="similarity">
    <text evidence="1">Belongs to the sulfatase family.</text>
</comment>
<dbReference type="RefSeq" id="WP_089773982.1">
    <property type="nucleotide sequence ID" value="NZ_FNTX01000002.1"/>
</dbReference>
<organism evidence="7 8">
    <name type="scientific">Ruania alba</name>
    <dbReference type="NCBI Taxonomy" id="648782"/>
    <lineage>
        <taxon>Bacteria</taxon>
        <taxon>Bacillati</taxon>
        <taxon>Actinomycetota</taxon>
        <taxon>Actinomycetes</taxon>
        <taxon>Micrococcales</taxon>
        <taxon>Ruaniaceae</taxon>
        <taxon>Ruania</taxon>
    </lineage>
</organism>
<dbReference type="OrthoDB" id="9777306at2"/>
<dbReference type="InterPro" id="IPR000917">
    <property type="entry name" value="Sulfatase_N"/>
</dbReference>
<dbReference type="InterPro" id="IPR050738">
    <property type="entry name" value="Sulfatase"/>
</dbReference>
<feature type="domain" description="Sulfatase N-terminal" evidence="6">
    <location>
        <begin position="7"/>
        <end position="283"/>
    </location>
</feature>
<evidence type="ECO:0000256" key="3">
    <source>
        <dbReference type="ARBA" id="ARBA00022801"/>
    </source>
</evidence>
<dbReference type="STRING" id="648782.SAMN04488554_3141"/>
<dbReference type="Gene3D" id="3.40.720.10">
    <property type="entry name" value="Alkaline Phosphatase, subunit A"/>
    <property type="match status" value="1"/>
</dbReference>
<feature type="region of interest" description="Disordered" evidence="5">
    <location>
        <begin position="411"/>
        <end position="430"/>
    </location>
</feature>
<proteinExistence type="inferred from homology"/>
<sequence length="430" mass="47224">MTSADRPNVVIVHWHDLGTYLSAYGYQVDSPHTEALAGESTLFTRCFSASPLCSPARGSLWTGRYPHSNGLQGLTHRGWEFNEGEQTLPMYLADAGYRTALAGLQHESSDPTRLGFDELLGPDRAWAEDVGSVAASWLDGRGPDADPFLLVCGMVEAHRDWPEDRYPPTVPPEQVDVPAYLPDNEHTRHDLAAFASAIHVADQGVGLILDALARNHLDHNTIVIFTTDHGAPFPGAKSTLHDPGVQVALMIKLPPTWQGAGPRTENGLVSHIDVVPTILNLLEIPVPDHVQGQSIARSLCDGAPPERREVFLEKTYHSDYDPVRAVRTDSYKYIRSFEDRSVLALPPDLESSPTRKGMGDAHLGPRSREELYDLRSDPHEIVNIVDDPEHGDAARRLRGRLEEFMISTDDALLRGPIPPPEPVAAGQGSR</sequence>
<dbReference type="InterPro" id="IPR024607">
    <property type="entry name" value="Sulfatase_CS"/>
</dbReference>
<keyword evidence="3" id="KW-0378">Hydrolase</keyword>
<evidence type="ECO:0000313" key="8">
    <source>
        <dbReference type="Proteomes" id="UP000199220"/>
    </source>
</evidence>
<dbReference type="InterPro" id="IPR017850">
    <property type="entry name" value="Alkaline_phosphatase_core_sf"/>
</dbReference>
<keyword evidence="2" id="KW-0479">Metal-binding</keyword>